<organism evidence="11 12">
    <name type="scientific">Coprinellus micaceus</name>
    <name type="common">Glistening ink-cap mushroom</name>
    <name type="synonym">Coprinus micaceus</name>
    <dbReference type="NCBI Taxonomy" id="71717"/>
    <lineage>
        <taxon>Eukaryota</taxon>
        <taxon>Fungi</taxon>
        <taxon>Dikarya</taxon>
        <taxon>Basidiomycota</taxon>
        <taxon>Agaricomycotina</taxon>
        <taxon>Agaricomycetes</taxon>
        <taxon>Agaricomycetidae</taxon>
        <taxon>Agaricales</taxon>
        <taxon>Agaricineae</taxon>
        <taxon>Psathyrellaceae</taxon>
        <taxon>Coprinellus</taxon>
    </lineage>
</organism>
<dbReference type="GO" id="GO:0016740">
    <property type="term" value="F:transferase activity"/>
    <property type="evidence" value="ECO:0007669"/>
    <property type="project" value="UniProtKB-KW"/>
</dbReference>
<dbReference type="EMBL" id="QPFP01000024">
    <property type="protein sequence ID" value="TEB30262.1"/>
    <property type="molecule type" value="Genomic_DNA"/>
</dbReference>
<keyword evidence="7 10" id="KW-0256">Endoplasmic reticulum</keyword>
<evidence type="ECO:0000256" key="8">
    <source>
        <dbReference type="ARBA" id="ARBA00022989"/>
    </source>
</evidence>
<name>A0A4Y7T9I7_COPMI</name>
<evidence type="ECO:0000256" key="9">
    <source>
        <dbReference type="ARBA" id="ARBA00023136"/>
    </source>
</evidence>
<gene>
    <name evidence="11" type="ORF">FA13DRAFT_1764697</name>
</gene>
<dbReference type="GO" id="GO:0018279">
    <property type="term" value="P:protein N-linked glycosylation via asparagine"/>
    <property type="evidence" value="ECO:0007669"/>
    <property type="project" value="TreeGrafter"/>
</dbReference>
<protein>
    <recommendedName>
        <fullName evidence="10">Dolichyl-diphosphooligosaccharide--protein glycosyltransferase subunit 1</fullName>
    </recommendedName>
</protein>
<reference evidence="11 12" key="1">
    <citation type="journal article" date="2019" name="Nat. Ecol. Evol.">
        <title>Megaphylogeny resolves global patterns of mushroom evolution.</title>
        <authorList>
            <person name="Varga T."/>
            <person name="Krizsan K."/>
            <person name="Foldi C."/>
            <person name="Dima B."/>
            <person name="Sanchez-Garcia M."/>
            <person name="Sanchez-Ramirez S."/>
            <person name="Szollosi G.J."/>
            <person name="Szarkandi J.G."/>
            <person name="Papp V."/>
            <person name="Albert L."/>
            <person name="Andreopoulos W."/>
            <person name="Angelini C."/>
            <person name="Antonin V."/>
            <person name="Barry K.W."/>
            <person name="Bougher N.L."/>
            <person name="Buchanan P."/>
            <person name="Buyck B."/>
            <person name="Bense V."/>
            <person name="Catcheside P."/>
            <person name="Chovatia M."/>
            <person name="Cooper J."/>
            <person name="Damon W."/>
            <person name="Desjardin D."/>
            <person name="Finy P."/>
            <person name="Geml J."/>
            <person name="Haridas S."/>
            <person name="Hughes K."/>
            <person name="Justo A."/>
            <person name="Karasinski D."/>
            <person name="Kautmanova I."/>
            <person name="Kiss B."/>
            <person name="Kocsube S."/>
            <person name="Kotiranta H."/>
            <person name="LaButti K.M."/>
            <person name="Lechner B.E."/>
            <person name="Liimatainen K."/>
            <person name="Lipzen A."/>
            <person name="Lukacs Z."/>
            <person name="Mihaltcheva S."/>
            <person name="Morgado L.N."/>
            <person name="Niskanen T."/>
            <person name="Noordeloos M.E."/>
            <person name="Ohm R.A."/>
            <person name="Ortiz-Santana B."/>
            <person name="Ovrebo C."/>
            <person name="Racz N."/>
            <person name="Riley R."/>
            <person name="Savchenko A."/>
            <person name="Shiryaev A."/>
            <person name="Soop K."/>
            <person name="Spirin V."/>
            <person name="Szebenyi C."/>
            <person name="Tomsovsky M."/>
            <person name="Tulloss R.E."/>
            <person name="Uehling J."/>
            <person name="Grigoriev I.V."/>
            <person name="Vagvolgyi C."/>
            <person name="Papp T."/>
            <person name="Martin F.M."/>
            <person name="Miettinen O."/>
            <person name="Hibbett D.S."/>
            <person name="Nagy L.G."/>
        </authorList>
    </citation>
    <scope>NUCLEOTIDE SEQUENCE [LARGE SCALE GENOMIC DNA]</scope>
    <source>
        <strain evidence="11 12">FP101781</strain>
    </source>
</reference>
<feature type="signal peptide" evidence="10">
    <location>
        <begin position="1"/>
        <end position="21"/>
    </location>
</feature>
<evidence type="ECO:0000313" key="11">
    <source>
        <dbReference type="EMBL" id="TEB30262.1"/>
    </source>
</evidence>
<feature type="transmembrane region" description="Helical" evidence="10">
    <location>
        <begin position="449"/>
        <end position="469"/>
    </location>
</feature>
<keyword evidence="5 10" id="KW-0812">Transmembrane</keyword>
<comment type="subcellular location">
    <subcellularLocation>
        <location evidence="2 10">Endoplasmic reticulum membrane</location>
        <topology evidence="2 10">Single-pass type I membrane protein</topology>
    </subcellularLocation>
</comment>
<comment type="subunit">
    <text evidence="10">Component of the oligosaccharyltransferase (OST) complex.</text>
</comment>
<comment type="caution">
    <text evidence="11">The sequence shown here is derived from an EMBL/GenBank/DDBJ whole genome shotgun (WGS) entry which is preliminary data.</text>
</comment>
<comment type="function">
    <text evidence="1 10">Subunit of the oligosaccharyl transferase (OST) complex that catalyzes the initial transfer of a defined glycan (Glc(3)Man(9)GlcNAc(2) in eukaryotes) from the lipid carrier dolichol-pyrophosphate to an asparagine residue within an Asn-X-Ser/Thr consensus motif in nascent polypeptide chains, the first step in protein N-glycosylation. N-glycosylation occurs cotranslationally and the complex associates with the Sec61 complex at the channel-forming translocon complex that mediates protein translocation across the endoplasmic reticulum (ER). All subunits are required for a maximal enzyme activity.</text>
</comment>
<evidence type="ECO:0000256" key="5">
    <source>
        <dbReference type="ARBA" id="ARBA00022692"/>
    </source>
</evidence>
<dbReference type="PANTHER" id="PTHR21049">
    <property type="entry name" value="RIBOPHORIN I"/>
    <property type="match status" value="1"/>
</dbReference>
<dbReference type="PANTHER" id="PTHR21049:SF0">
    <property type="entry name" value="DOLICHYL-DIPHOSPHOOLIGOSACCHARIDE--PROTEIN GLYCOSYLTRANSFERASE SUBUNIT 1"/>
    <property type="match status" value="1"/>
</dbReference>
<comment type="similarity">
    <text evidence="4 10">Belongs to the OST1 family.</text>
</comment>
<keyword evidence="6 10" id="KW-0732">Signal</keyword>
<comment type="pathway">
    <text evidence="3 10">Protein modification; protein glycosylation.</text>
</comment>
<evidence type="ECO:0000313" key="12">
    <source>
        <dbReference type="Proteomes" id="UP000298030"/>
    </source>
</evidence>
<dbReference type="InterPro" id="IPR007676">
    <property type="entry name" value="Ribophorin_I"/>
</dbReference>
<proteinExistence type="inferred from homology"/>
<evidence type="ECO:0000256" key="1">
    <source>
        <dbReference type="ARBA" id="ARBA00002791"/>
    </source>
</evidence>
<evidence type="ECO:0000256" key="6">
    <source>
        <dbReference type="ARBA" id="ARBA00022729"/>
    </source>
</evidence>
<accession>A0A4Y7T9I7</accession>
<dbReference type="OrthoDB" id="310030at2759"/>
<dbReference type="AlphaFoldDB" id="A0A4Y7T9I7"/>
<dbReference type="GO" id="GO:0008250">
    <property type="term" value="C:oligosaccharyltransferase complex"/>
    <property type="evidence" value="ECO:0007669"/>
    <property type="project" value="UniProtKB-UniRule"/>
</dbReference>
<feature type="chain" id="PRO_5021434757" description="Dolichyl-diphosphooligosaccharide--protein glycosyltransferase subunit 1" evidence="10">
    <location>
        <begin position="22"/>
        <end position="481"/>
    </location>
</feature>
<dbReference type="UniPathway" id="UPA00378"/>
<keyword evidence="11" id="KW-0808">Transferase</keyword>
<keyword evidence="9 10" id="KW-0472">Membrane</keyword>
<evidence type="ECO:0000256" key="10">
    <source>
        <dbReference type="RuleBase" id="RU361143"/>
    </source>
</evidence>
<evidence type="ECO:0000256" key="3">
    <source>
        <dbReference type="ARBA" id="ARBA00004922"/>
    </source>
</evidence>
<dbReference type="Proteomes" id="UP000298030">
    <property type="component" value="Unassembled WGS sequence"/>
</dbReference>
<evidence type="ECO:0000256" key="7">
    <source>
        <dbReference type="ARBA" id="ARBA00022824"/>
    </source>
</evidence>
<dbReference type="Pfam" id="PF04597">
    <property type="entry name" value="Ribophorin_I"/>
    <property type="match status" value="1"/>
</dbReference>
<sequence>MPMKWASVPLALLLSVTSALCGSSSFENTAIVRTVELGGAVVHVTTTTALKTYTVALGKADREKTSLVEAKVKGQDKLLSYTERVEKDVSLFDVTLPKPLAGNKTVNIVFENIQTHATTPWPETAEQRDDQGLKYTTGLFVLSPYSTLVQRTKLKALVPRFKSYTEPKNVDAFVGDAAVTKAGATVVYGPYKDIPASTNANFIEKYQQPITVHYYHEQPVLEVRTLKRAVEISHWGANINTQDDITLYNAGPKLKGHFSRLEHQMQGYMNKPAPHILPALNLGLPPGIRNAYYYDTIGNVSTSKLRVAPLAPKGAQRSQFSLLELRPRYPLLGGWNYSFTLGWDAPLESSAAYDKKTGTYTVSVPILTPIPGAVVTDEELQIILPEGATDVNYALPFPALSAEIGTHVTFLDTVGRPSITLRYKNLTVKNAQDIYVTYKVSTLAHIKKGLNVAAAVFILFALGGIARRVDLSITPRKKKVQ</sequence>
<keyword evidence="12" id="KW-1185">Reference proteome</keyword>
<keyword evidence="8 10" id="KW-1133">Transmembrane helix</keyword>
<evidence type="ECO:0000256" key="4">
    <source>
        <dbReference type="ARBA" id="ARBA00008905"/>
    </source>
</evidence>
<evidence type="ECO:0000256" key="2">
    <source>
        <dbReference type="ARBA" id="ARBA00004115"/>
    </source>
</evidence>
<dbReference type="STRING" id="71717.A0A4Y7T9I7"/>